<evidence type="ECO:0000256" key="3">
    <source>
        <dbReference type="ARBA" id="ARBA00022771"/>
    </source>
</evidence>
<keyword evidence="1 5" id="KW-0479">Metal-binding</keyword>
<evidence type="ECO:0000313" key="8">
    <source>
        <dbReference type="EMBL" id="RPB29474.1"/>
    </source>
</evidence>
<feature type="region of interest" description="Disordered" evidence="6">
    <location>
        <begin position="239"/>
        <end position="273"/>
    </location>
</feature>
<feature type="compositionally biased region" description="Acidic residues" evidence="6">
    <location>
        <begin position="553"/>
        <end position="566"/>
    </location>
</feature>
<proteinExistence type="predicted"/>
<evidence type="ECO:0000313" key="9">
    <source>
        <dbReference type="Proteomes" id="UP000267821"/>
    </source>
</evidence>
<evidence type="ECO:0000256" key="4">
    <source>
        <dbReference type="ARBA" id="ARBA00022833"/>
    </source>
</evidence>
<protein>
    <recommendedName>
        <fullName evidence="7">C3H1-type domain-containing protein</fullName>
    </recommendedName>
</protein>
<keyword evidence="4 5" id="KW-0862">Zinc</keyword>
<feature type="region of interest" description="Disordered" evidence="6">
    <location>
        <begin position="1"/>
        <end position="40"/>
    </location>
</feature>
<dbReference type="InterPro" id="IPR000571">
    <property type="entry name" value="Znf_CCCH"/>
</dbReference>
<keyword evidence="3 5" id="KW-0863">Zinc-finger</keyword>
<dbReference type="PANTHER" id="PTHR11224:SF10">
    <property type="entry name" value="IP09428P-RELATED"/>
    <property type="match status" value="1"/>
</dbReference>
<keyword evidence="2" id="KW-0677">Repeat</keyword>
<organism evidence="8 9">
    <name type="scientific">Terfezia boudieri ATCC MYA-4762</name>
    <dbReference type="NCBI Taxonomy" id="1051890"/>
    <lineage>
        <taxon>Eukaryota</taxon>
        <taxon>Fungi</taxon>
        <taxon>Dikarya</taxon>
        <taxon>Ascomycota</taxon>
        <taxon>Pezizomycotina</taxon>
        <taxon>Pezizomycetes</taxon>
        <taxon>Pezizales</taxon>
        <taxon>Pezizaceae</taxon>
        <taxon>Terfezia</taxon>
    </lineage>
</organism>
<dbReference type="EMBL" id="ML121527">
    <property type="protein sequence ID" value="RPB29474.1"/>
    <property type="molecule type" value="Genomic_DNA"/>
</dbReference>
<dbReference type="Pfam" id="PF18044">
    <property type="entry name" value="zf-CCCH_4"/>
    <property type="match status" value="1"/>
</dbReference>
<dbReference type="PANTHER" id="PTHR11224">
    <property type="entry name" value="MAKORIN-RELATED"/>
    <property type="match status" value="1"/>
</dbReference>
<evidence type="ECO:0000256" key="6">
    <source>
        <dbReference type="SAM" id="MobiDB-lite"/>
    </source>
</evidence>
<feature type="zinc finger region" description="C3H1-type" evidence="5">
    <location>
        <begin position="152"/>
        <end position="179"/>
    </location>
</feature>
<dbReference type="Gene3D" id="4.10.1000.10">
    <property type="entry name" value="Zinc finger, CCCH-type"/>
    <property type="match status" value="1"/>
</dbReference>
<keyword evidence="9" id="KW-1185">Reference proteome</keyword>
<dbReference type="InterPro" id="IPR036855">
    <property type="entry name" value="Znf_CCCH_sf"/>
</dbReference>
<dbReference type="Proteomes" id="UP000267821">
    <property type="component" value="Unassembled WGS sequence"/>
</dbReference>
<feature type="compositionally biased region" description="Pro residues" evidence="6">
    <location>
        <begin position="1"/>
        <end position="12"/>
    </location>
</feature>
<feature type="compositionally biased region" description="Polar residues" evidence="6">
    <location>
        <begin position="14"/>
        <end position="38"/>
    </location>
</feature>
<dbReference type="InterPro" id="IPR045072">
    <property type="entry name" value="MKRN-like"/>
</dbReference>
<dbReference type="STRING" id="1051890.A0A3N4M2T5"/>
<feature type="domain" description="C3H1-type" evidence="7">
    <location>
        <begin position="123"/>
        <end position="150"/>
    </location>
</feature>
<accession>A0A3N4M2T5</accession>
<feature type="domain" description="C3H1-type" evidence="7">
    <location>
        <begin position="152"/>
        <end position="179"/>
    </location>
</feature>
<feature type="compositionally biased region" description="Low complexity" evidence="6">
    <location>
        <begin position="540"/>
        <end position="552"/>
    </location>
</feature>
<sequence length="606" mass="64670">MEALTPFPPIPSTHPLQRQKSQTTSHPPTPLTDVTSDQLGSAHGALAATAAASQQASTRAVNGARNLSSAGLLSATMPTNGGIAVPPGPNPVSQPQQQQQPPGLPGIAVPSFEGSRSPPNSKNLSHVPCKFFRQGTCQAGKACPFSHSADPASDQAPCKYFQKGNCKFGAKCALAHILPDGRRVGRHSFNHLGLGAKTYVEPNHTSRSALHNSLVQAQMIPPTRPQFGDIPEGYPNYLDQRPQDPQHMADGSFAAPRGNELPQMSSPLLSSSHRTLGPLDATLPSSFDSNGISFYARLLPVAASVPSKFGLESPPMSLPQESRALKSLHASAFGEEDTIGALALSPPTGEDTLGHRLQMQSRLRAPYLSASMPRTGLMLGDWTKDKLQGDLLENMGNEEDFIPGSLTGDILTPQENVIRNRRMSANHEVASGFAFGSPRETGSAVGSPIVGSPSRFGALFSRTKREEEPMFGGLGHVGSPLRNSHLQNDSPPFGNLNRTTAGDAITSPISALTQKLTDTHIDSDLEGQTRAKTKSLSRGIPSTPTSSKVVSSIDEETQFSMDDEDDNSKKQQKTAAIPITGNRRPSTMGMDEDWKTFAKRDIKPLR</sequence>
<dbReference type="SUPFAM" id="SSF90229">
    <property type="entry name" value="CCCH zinc finger"/>
    <property type="match status" value="1"/>
</dbReference>
<evidence type="ECO:0000259" key="7">
    <source>
        <dbReference type="PROSITE" id="PS50103"/>
    </source>
</evidence>
<dbReference type="OrthoDB" id="411372at2759"/>
<dbReference type="GO" id="GO:0061630">
    <property type="term" value="F:ubiquitin protein ligase activity"/>
    <property type="evidence" value="ECO:0007669"/>
    <property type="project" value="InterPro"/>
</dbReference>
<evidence type="ECO:0000256" key="1">
    <source>
        <dbReference type="ARBA" id="ARBA00022723"/>
    </source>
</evidence>
<dbReference type="GO" id="GO:0000209">
    <property type="term" value="P:protein polyubiquitination"/>
    <property type="evidence" value="ECO:0007669"/>
    <property type="project" value="InterPro"/>
</dbReference>
<dbReference type="SMART" id="SM00356">
    <property type="entry name" value="ZnF_C3H1"/>
    <property type="match status" value="2"/>
</dbReference>
<name>A0A3N4M2T5_9PEZI</name>
<dbReference type="Pfam" id="PF00642">
    <property type="entry name" value="zf-CCCH"/>
    <property type="match status" value="1"/>
</dbReference>
<evidence type="ECO:0000256" key="2">
    <source>
        <dbReference type="ARBA" id="ARBA00022737"/>
    </source>
</evidence>
<feature type="region of interest" description="Disordered" evidence="6">
    <location>
        <begin position="523"/>
        <end position="592"/>
    </location>
</feature>
<feature type="zinc finger region" description="C3H1-type" evidence="5">
    <location>
        <begin position="123"/>
        <end position="150"/>
    </location>
</feature>
<dbReference type="InParanoid" id="A0A3N4M2T5"/>
<evidence type="ECO:0000256" key="5">
    <source>
        <dbReference type="PROSITE-ProRule" id="PRU00723"/>
    </source>
</evidence>
<gene>
    <name evidence="8" type="ORF">L211DRAFT_18261</name>
</gene>
<feature type="region of interest" description="Disordered" evidence="6">
    <location>
        <begin position="72"/>
        <end position="123"/>
    </location>
</feature>
<dbReference type="AlphaFoldDB" id="A0A3N4M2T5"/>
<dbReference type="GO" id="GO:0008270">
    <property type="term" value="F:zinc ion binding"/>
    <property type="evidence" value="ECO:0007669"/>
    <property type="project" value="UniProtKB-KW"/>
</dbReference>
<reference evidence="8 9" key="1">
    <citation type="journal article" date="2018" name="Nat. Ecol. Evol.">
        <title>Pezizomycetes genomes reveal the molecular basis of ectomycorrhizal truffle lifestyle.</title>
        <authorList>
            <person name="Murat C."/>
            <person name="Payen T."/>
            <person name="Noel B."/>
            <person name="Kuo A."/>
            <person name="Morin E."/>
            <person name="Chen J."/>
            <person name="Kohler A."/>
            <person name="Krizsan K."/>
            <person name="Balestrini R."/>
            <person name="Da Silva C."/>
            <person name="Montanini B."/>
            <person name="Hainaut M."/>
            <person name="Levati E."/>
            <person name="Barry K.W."/>
            <person name="Belfiori B."/>
            <person name="Cichocki N."/>
            <person name="Clum A."/>
            <person name="Dockter R.B."/>
            <person name="Fauchery L."/>
            <person name="Guy J."/>
            <person name="Iotti M."/>
            <person name="Le Tacon F."/>
            <person name="Lindquist E.A."/>
            <person name="Lipzen A."/>
            <person name="Malagnac F."/>
            <person name="Mello A."/>
            <person name="Molinier V."/>
            <person name="Miyauchi S."/>
            <person name="Poulain J."/>
            <person name="Riccioni C."/>
            <person name="Rubini A."/>
            <person name="Sitrit Y."/>
            <person name="Splivallo R."/>
            <person name="Traeger S."/>
            <person name="Wang M."/>
            <person name="Zifcakova L."/>
            <person name="Wipf D."/>
            <person name="Zambonelli A."/>
            <person name="Paolocci F."/>
            <person name="Nowrousian M."/>
            <person name="Ottonello S."/>
            <person name="Baldrian P."/>
            <person name="Spatafora J.W."/>
            <person name="Henrissat B."/>
            <person name="Nagy L.G."/>
            <person name="Aury J.M."/>
            <person name="Wincker P."/>
            <person name="Grigoriev I.V."/>
            <person name="Bonfante P."/>
            <person name="Martin F.M."/>
        </authorList>
    </citation>
    <scope>NUCLEOTIDE SEQUENCE [LARGE SCALE GENOMIC DNA]</scope>
    <source>
        <strain evidence="8 9">ATCC MYA-4762</strain>
    </source>
</reference>
<dbReference type="PROSITE" id="PS50103">
    <property type="entry name" value="ZF_C3H1"/>
    <property type="match status" value="2"/>
</dbReference>
<dbReference type="InterPro" id="IPR041367">
    <property type="entry name" value="Znf-CCCH_4"/>
</dbReference>